<dbReference type="Proteomes" id="UP001139260">
    <property type="component" value="Unassembled WGS sequence"/>
</dbReference>
<evidence type="ECO:0000313" key="1">
    <source>
        <dbReference type="EMBL" id="MCK8141551.1"/>
    </source>
</evidence>
<name>A0A9X2BPL0_9FLAO</name>
<proteinExistence type="predicted"/>
<dbReference type="RefSeq" id="WP_248428002.1">
    <property type="nucleotide sequence ID" value="NZ_JALNUB010000003.1"/>
</dbReference>
<protein>
    <submittedName>
        <fullName evidence="1">DUF2071 domain-containing protein</fullName>
    </submittedName>
</protein>
<dbReference type="Pfam" id="PF09844">
    <property type="entry name" value="DUF2071"/>
    <property type="match status" value="1"/>
</dbReference>
<dbReference type="PANTHER" id="PTHR39186:SF1">
    <property type="entry name" value="DUF2071 DOMAIN-CONTAINING PROTEIN"/>
    <property type="match status" value="1"/>
</dbReference>
<dbReference type="AlphaFoldDB" id="A0A9X2BPL0"/>
<comment type="caution">
    <text evidence="1">The sequence shown here is derived from an EMBL/GenBank/DDBJ whole genome shotgun (WGS) entry which is preliminary data.</text>
</comment>
<dbReference type="InterPro" id="IPR018644">
    <property type="entry name" value="DUF2071"/>
</dbReference>
<accession>A0A9X2BPL0</accession>
<reference evidence="1" key="1">
    <citation type="submission" date="2022-04" db="EMBL/GenBank/DDBJ databases">
        <title>Flavobacterium pygoscelis sp. nov. isolated from Chinstrap chick (Pygoscelis antarcticus).</title>
        <authorList>
            <person name="Irgang R."/>
            <person name="Poblete-Morales M."/>
            <person name="Avendano-Herrera R."/>
        </authorList>
    </citation>
    <scope>NUCLEOTIDE SEQUENCE</scope>
    <source>
        <strain evidence="1">I-SCBP12n</strain>
    </source>
</reference>
<sequence>MSFLSAKWENLALINYEIDAAILEKYVPLGTELDFHNGKCYASLVAFIFKETKVLGIKFPFHINFEEVNLRFYVKRFENGNWKRGVVFIKEIVPKKAITIIANTLYHEHYETQQMRHCNTENEFSKTFSYEWLVDKKWNTIQLQTDKEYKAIEIDSEAEFITEHYFGYTKYNDQKTFEYEVRHPRWEQLEVKNLELDVDFTRNYGTDFSVLQNAKPSSVFLAKGSAVTVENKKTITHENARKPNLTL</sequence>
<evidence type="ECO:0000313" key="2">
    <source>
        <dbReference type="Proteomes" id="UP001139260"/>
    </source>
</evidence>
<organism evidence="1 2">
    <name type="scientific">Flavobacterium pygoscelis</name>
    <dbReference type="NCBI Taxonomy" id="2893176"/>
    <lineage>
        <taxon>Bacteria</taxon>
        <taxon>Pseudomonadati</taxon>
        <taxon>Bacteroidota</taxon>
        <taxon>Flavobacteriia</taxon>
        <taxon>Flavobacteriales</taxon>
        <taxon>Flavobacteriaceae</taxon>
        <taxon>Flavobacterium</taxon>
    </lineage>
</organism>
<gene>
    <name evidence="1" type="ORF">MW871_06545</name>
</gene>
<dbReference type="PANTHER" id="PTHR39186">
    <property type="entry name" value="DUF2071 FAMILY PROTEIN"/>
    <property type="match status" value="1"/>
</dbReference>
<keyword evidence="2" id="KW-1185">Reference proteome</keyword>
<dbReference type="EMBL" id="JALNUB010000003">
    <property type="protein sequence ID" value="MCK8141551.1"/>
    <property type="molecule type" value="Genomic_DNA"/>
</dbReference>